<reference evidence="1" key="1">
    <citation type="submission" date="2021-02" db="EMBL/GenBank/DDBJ databases">
        <authorList>
            <consortium name="DOE Joint Genome Institute"/>
            <person name="Ahrendt S."/>
            <person name="Looney B.P."/>
            <person name="Miyauchi S."/>
            <person name="Morin E."/>
            <person name="Drula E."/>
            <person name="Courty P.E."/>
            <person name="Chicoki N."/>
            <person name="Fauchery L."/>
            <person name="Kohler A."/>
            <person name="Kuo A."/>
            <person name="Labutti K."/>
            <person name="Pangilinan J."/>
            <person name="Lipzen A."/>
            <person name="Riley R."/>
            <person name="Andreopoulos W."/>
            <person name="He G."/>
            <person name="Johnson J."/>
            <person name="Barry K.W."/>
            <person name="Grigoriev I.V."/>
            <person name="Nagy L."/>
            <person name="Hibbett D."/>
            <person name="Henrissat B."/>
            <person name="Matheny P.B."/>
            <person name="Labbe J."/>
            <person name="Martin F."/>
        </authorList>
    </citation>
    <scope>NUCLEOTIDE SEQUENCE</scope>
    <source>
        <strain evidence="1">EC-137</strain>
    </source>
</reference>
<evidence type="ECO:0000313" key="2">
    <source>
        <dbReference type="Proteomes" id="UP000814128"/>
    </source>
</evidence>
<organism evidence="1 2">
    <name type="scientific">Vararia minispora EC-137</name>
    <dbReference type="NCBI Taxonomy" id="1314806"/>
    <lineage>
        <taxon>Eukaryota</taxon>
        <taxon>Fungi</taxon>
        <taxon>Dikarya</taxon>
        <taxon>Basidiomycota</taxon>
        <taxon>Agaricomycotina</taxon>
        <taxon>Agaricomycetes</taxon>
        <taxon>Russulales</taxon>
        <taxon>Lachnocladiaceae</taxon>
        <taxon>Vararia</taxon>
    </lineage>
</organism>
<evidence type="ECO:0000313" key="1">
    <source>
        <dbReference type="EMBL" id="KAI0028746.1"/>
    </source>
</evidence>
<keyword evidence="2" id="KW-1185">Reference proteome</keyword>
<accession>A0ACB8QBU7</accession>
<gene>
    <name evidence="1" type="ORF">K488DRAFT_73527</name>
</gene>
<sequence length="172" mass="18785">MRADPETTSIDFDLSIKQYCHRGGFGDSVTPLACELTVLSNKITTKGRRKALAHYVDSIIQDNTKGPSIVTPKFSQLYSGLPEIDWGSVWIRNPPCGQCLELTCLRHAKSTLHVEMIAAAMMVSNTPVANSLMGHGERIGLVDAEGERPDAMHACSVWPAEHGSRHEVALES</sequence>
<proteinExistence type="predicted"/>
<comment type="caution">
    <text evidence="1">The sequence shown here is derived from an EMBL/GenBank/DDBJ whole genome shotgun (WGS) entry which is preliminary data.</text>
</comment>
<dbReference type="EMBL" id="MU273726">
    <property type="protein sequence ID" value="KAI0028746.1"/>
    <property type="molecule type" value="Genomic_DNA"/>
</dbReference>
<dbReference type="Proteomes" id="UP000814128">
    <property type="component" value="Unassembled WGS sequence"/>
</dbReference>
<reference evidence="1" key="2">
    <citation type="journal article" date="2022" name="New Phytol.">
        <title>Evolutionary transition to the ectomycorrhizal habit in the genomes of a hyperdiverse lineage of mushroom-forming fungi.</title>
        <authorList>
            <person name="Looney B."/>
            <person name="Miyauchi S."/>
            <person name="Morin E."/>
            <person name="Drula E."/>
            <person name="Courty P.E."/>
            <person name="Kohler A."/>
            <person name="Kuo A."/>
            <person name="LaButti K."/>
            <person name="Pangilinan J."/>
            <person name="Lipzen A."/>
            <person name="Riley R."/>
            <person name="Andreopoulos W."/>
            <person name="He G."/>
            <person name="Johnson J."/>
            <person name="Nolan M."/>
            <person name="Tritt A."/>
            <person name="Barry K.W."/>
            <person name="Grigoriev I.V."/>
            <person name="Nagy L.G."/>
            <person name="Hibbett D."/>
            <person name="Henrissat B."/>
            <person name="Matheny P.B."/>
            <person name="Labbe J."/>
            <person name="Martin F.M."/>
        </authorList>
    </citation>
    <scope>NUCLEOTIDE SEQUENCE</scope>
    <source>
        <strain evidence="1">EC-137</strain>
    </source>
</reference>
<name>A0ACB8QBU7_9AGAM</name>
<protein>
    <submittedName>
        <fullName evidence="1">Uncharacterized protein</fullName>
    </submittedName>
</protein>